<dbReference type="Proteomes" id="UP000007123">
    <property type="component" value="Unassembled WGS sequence"/>
</dbReference>
<dbReference type="EMBL" id="ALJF01000004">
    <property type="protein sequence ID" value="EKF60550.1"/>
    <property type="molecule type" value="Genomic_DNA"/>
</dbReference>
<proteinExistence type="predicted"/>
<comment type="caution">
    <text evidence="1">The sequence shown here is derived from an EMBL/GenBank/DDBJ whole genome shotgun (WGS) entry which is preliminary data.</text>
</comment>
<accession>K2Q5S7</accession>
<gene>
    <name evidence="1" type="ORF">QWE_05773</name>
</gene>
<dbReference type="OrthoDB" id="8454053at2"/>
<name>K2Q5S7_9HYPH</name>
<protein>
    <submittedName>
        <fullName evidence="1">Uncharacterized protein</fullName>
    </submittedName>
</protein>
<evidence type="ECO:0000313" key="1">
    <source>
        <dbReference type="EMBL" id="EKF60550.1"/>
    </source>
</evidence>
<dbReference type="RefSeq" id="WP_006725153.1">
    <property type="nucleotide sequence ID" value="NZ_ALJF01000004.1"/>
</dbReference>
<sequence length="171" mass="19094">MSIQSEIEQHCKAGSLKLHVPERRSFVVERHVFLGGEARSFIDWDGTVDVKFDTVSARAGSVLDRFCNGSYVTVGMDPHNKKSTSLIARVDPVGDGIVDFRITDPNPAVRIFGSFAAVDVIVLLTWSPRQDCDFKAEVTRCRKVWDALFPKHLPIVSEKIESYVSKHFDAG</sequence>
<evidence type="ECO:0000313" key="2">
    <source>
        <dbReference type="Proteomes" id="UP000007123"/>
    </source>
</evidence>
<dbReference type="AlphaFoldDB" id="K2Q5S7"/>
<organism evidence="1 2">
    <name type="scientific">Agrobacterium albertimagni AOL15</name>
    <dbReference type="NCBI Taxonomy" id="1156935"/>
    <lineage>
        <taxon>Bacteria</taxon>
        <taxon>Pseudomonadati</taxon>
        <taxon>Pseudomonadota</taxon>
        <taxon>Alphaproteobacteria</taxon>
        <taxon>Hyphomicrobiales</taxon>
        <taxon>Rhizobiaceae</taxon>
        <taxon>Rhizobium/Agrobacterium group</taxon>
        <taxon>Agrobacterium</taxon>
    </lineage>
</organism>
<reference evidence="1 2" key="1">
    <citation type="journal article" date="2012" name="J. Bacteriol.">
        <title>Draft Genome Sequence of Agrobacterium albertimagni Strain AOL15.</title>
        <authorList>
            <person name="Trimble W.L."/>
            <person name="Phung le T."/>
            <person name="Meyer F."/>
            <person name="Gilbert J.A."/>
            <person name="Silver S."/>
        </authorList>
    </citation>
    <scope>NUCLEOTIDE SEQUENCE [LARGE SCALE GENOMIC DNA]</scope>
    <source>
        <strain evidence="1 2">AOL15</strain>
    </source>
</reference>
<keyword evidence="2" id="KW-1185">Reference proteome</keyword>